<name>A0A195EP77_9HYME</name>
<feature type="compositionally biased region" description="Basic and acidic residues" evidence="1">
    <location>
        <begin position="10"/>
        <end position="22"/>
    </location>
</feature>
<dbReference type="Proteomes" id="UP000078492">
    <property type="component" value="Unassembled WGS sequence"/>
</dbReference>
<evidence type="ECO:0000256" key="1">
    <source>
        <dbReference type="SAM" id="MobiDB-lite"/>
    </source>
</evidence>
<evidence type="ECO:0000313" key="2">
    <source>
        <dbReference type="EMBL" id="KYN29692.1"/>
    </source>
</evidence>
<organism evidence="2 3">
    <name type="scientific">Trachymyrmex cornetzi</name>
    <dbReference type="NCBI Taxonomy" id="471704"/>
    <lineage>
        <taxon>Eukaryota</taxon>
        <taxon>Metazoa</taxon>
        <taxon>Ecdysozoa</taxon>
        <taxon>Arthropoda</taxon>
        <taxon>Hexapoda</taxon>
        <taxon>Insecta</taxon>
        <taxon>Pterygota</taxon>
        <taxon>Neoptera</taxon>
        <taxon>Endopterygota</taxon>
        <taxon>Hymenoptera</taxon>
        <taxon>Apocrita</taxon>
        <taxon>Aculeata</taxon>
        <taxon>Formicoidea</taxon>
        <taxon>Formicidae</taxon>
        <taxon>Myrmicinae</taxon>
        <taxon>Trachymyrmex</taxon>
    </lineage>
</organism>
<keyword evidence="3" id="KW-1185">Reference proteome</keyword>
<reference evidence="2 3" key="1">
    <citation type="submission" date="2015-09" db="EMBL/GenBank/DDBJ databases">
        <title>Trachymyrmex cornetzi WGS genome.</title>
        <authorList>
            <person name="Nygaard S."/>
            <person name="Hu H."/>
            <person name="Boomsma J."/>
            <person name="Zhang G."/>
        </authorList>
    </citation>
    <scope>NUCLEOTIDE SEQUENCE [LARGE SCALE GENOMIC DNA]</scope>
    <source>
        <strain evidence="2">Tcor2-1</strain>
        <tissue evidence="2">Whole body</tissue>
    </source>
</reference>
<protein>
    <submittedName>
        <fullName evidence="2">Uncharacterized protein</fullName>
    </submittedName>
</protein>
<dbReference type="EMBL" id="KQ978625">
    <property type="protein sequence ID" value="KYN29692.1"/>
    <property type="molecule type" value="Genomic_DNA"/>
</dbReference>
<evidence type="ECO:0000313" key="3">
    <source>
        <dbReference type="Proteomes" id="UP000078492"/>
    </source>
</evidence>
<sequence length="220" mass="25126">MRGRSARGCVLERKPRKEFSRDKRLRGGSGKAPSGHSGKNDYTKLEKLWYAGEIEREREEKGMHIVAETKQQFLAMSPLRAHLSWNRFRWDIFAMSNCWLSLGVPKGSRTVNWVGESPNYIPCKHETNRDTFDDRTNDSVAITDAGCRIDEGFEGRGAVERSRNRGDDTGYKPRHMECKVQSSLVVKKTYVFTLDLLGGPNFMVLREATGYVSRSTRSRT</sequence>
<gene>
    <name evidence="2" type="ORF">ALC57_00955</name>
</gene>
<feature type="region of interest" description="Disordered" evidence="1">
    <location>
        <begin position="1"/>
        <end position="40"/>
    </location>
</feature>
<accession>A0A195EP77</accession>
<dbReference type="AlphaFoldDB" id="A0A195EP77"/>
<proteinExistence type="predicted"/>